<proteinExistence type="predicted"/>
<feature type="region of interest" description="Disordered" evidence="1">
    <location>
        <begin position="69"/>
        <end position="88"/>
    </location>
</feature>
<protein>
    <submittedName>
        <fullName evidence="2">Uncharacterized protein</fullName>
    </submittedName>
</protein>
<keyword evidence="3" id="KW-1185">Reference proteome</keyword>
<evidence type="ECO:0000313" key="2">
    <source>
        <dbReference type="EMBL" id="CAJ0610377.1"/>
    </source>
</evidence>
<sequence>MSTQKVISKYLKCFLSLFQRRQQAGNQSRLCAFSGFTNIRSKTVRSVWRQHQTTMDSTPAENSLAIKDRKVKAKSAKKRKGQESYYKSRKLSRACKLRAKKKLEERPKGAEGQCAEDSIELPDVLPDAGNMDVANPVVEVTAQGMQAVPALFGDR</sequence>
<dbReference type="Proteomes" id="UP001176961">
    <property type="component" value="Unassembled WGS sequence"/>
</dbReference>
<reference evidence="2" key="1">
    <citation type="submission" date="2023-07" db="EMBL/GenBank/DDBJ databases">
        <authorList>
            <consortium name="CYATHOMIX"/>
        </authorList>
    </citation>
    <scope>NUCLEOTIDE SEQUENCE</scope>
    <source>
        <strain evidence="2">N/A</strain>
    </source>
</reference>
<gene>
    <name evidence="2" type="ORF">CYNAS_LOCUS22360</name>
</gene>
<feature type="compositionally biased region" description="Basic residues" evidence="1">
    <location>
        <begin position="69"/>
        <end position="80"/>
    </location>
</feature>
<organism evidence="2 3">
    <name type="scientific">Cylicocyclus nassatus</name>
    <name type="common">Nematode worm</name>
    <dbReference type="NCBI Taxonomy" id="53992"/>
    <lineage>
        <taxon>Eukaryota</taxon>
        <taxon>Metazoa</taxon>
        <taxon>Ecdysozoa</taxon>
        <taxon>Nematoda</taxon>
        <taxon>Chromadorea</taxon>
        <taxon>Rhabditida</taxon>
        <taxon>Rhabditina</taxon>
        <taxon>Rhabditomorpha</taxon>
        <taxon>Strongyloidea</taxon>
        <taxon>Strongylidae</taxon>
        <taxon>Cylicocyclus</taxon>
    </lineage>
</organism>
<evidence type="ECO:0000313" key="3">
    <source>
        <dbReference type="Proteomes" id="UP001176961"/>
    </source>
</evidence>
<comment type="caution">
    <text evidence="2">The sequence shown here is derived from an EMBL/GenBank/DDBJ whole genome shotgun (WGS) entry which is preliminary data.</text>
</comment>
<dbReference type="EMBL" id="CATQJL010000326">
    <property type="protein sequence ID" value="CAJ0610377.1"/>
    <property type="molecule type" value="Genomic_DNA"/>
</dbReference>
<accession>A0AA36HHR6</accession>
<name>A0AA36HHR6_CYLNA</name>
<evidence type="ECO:0000256" key="1">
    <source>
        <dbReference type="SAM" id="MobiDB-lite"/>
    </source>
</evidence>
<dbReference type="AlphaFoldDB" id="A0AA36HHR6"/>